<dbReference type="GO" id="GO:0005783">
    <property type="term" value="C:endoplasmic reticulum"/>
    <property type="evidence" value="ECO:0007669"/>
    <property type="project" value="TreeGrafter"/>
</dbReference>
<evidence type="ECO:0000256" key="2">
    <source>
        <dbReference type="ARBA" id="ARBA00022679"/>
    </source>
</evidence>
<dbReference type="InterPro" id="IPR036424">
    <property type="entry name" value="UPP_synth-like_sf"/>
</dbReference>
<dbReference type="GO" id="GO:0016094">
    <property type="term" value="P:polyprenol biosynthetic process"/>
    <property type="evidence" value="ECO:0007669"/>
    <property type="project" value="TreeGrafter"/>
</dbReference>
<dbReference type="EMBL" id="JH930470">
    <property type="protein sequence ID" value="EKM58408.1"/>
    <property type="molecule type" value="Genomic_DNA"/>
</dbReference>
<dbReference type="InParanoid" id="K5W3H2"/>
<gene>
    <name evidence="5" type="ORF">PHACADRAFT_140311</name>
</gene>
<dbReference type="GO" id="GO:0005811">
    <property type="term" value="C:lipid droplet"/>
    <property type="evidence" value="ECO:0007669"/>
    <property type="project" value="TreeGrafter"/>
</dbReference>
<dbReference type="AlphaFoldDB" id="K5W3H2"/>
<dbReference type="GO" id="GO:1904423">
    <property type="term" value="C:dehydrodolichyl diphosphate synthase complex"/>
    <property type="evidence" value="ECO:0007669"/>
    <property type="project" value="TreeGrafter"/>
</dbReference>
<dbReference type="FunFam" id="3.40.1180.10:FF:000005">
    <property type="entry name" value="Alkyl transferase"/>
    <property type="match status" value="1"/>
</dbReference>
<organism evidence="5 6">
    <name type="scientific">Phanerochaete carnosa (strain HHB-10118-sp)</name>
    <name type="common">White-rot fungus</name>
    <name type="synonym">Peniophora carnosa</name>
    <dbReference type="NCBI Taxonomy" id="650164"/>
    <lineage>
        <taxon>Eukaryota</taxon>
        <taxon>Fungi</taxon>
        <taxon>Dikarya</taxon>
        <taxon>Basidiomycota</taxon>
        <taxon>Agaricomycotina</taxon>
        <taxon>Agaricomycetes</taxon>
        <taxon>Polyporales</taxon>
        <taxon>Phanerochaetaceae</taxon>
        <taxon>Phanerochaete</taxon>
    </lineage>
</organism>
<dbReference type="OrthoDB" id="4173905at2759"/>
<evidence type="ECO:0000313" key="5">
    <source>
        <dbReference type="EMBL" id="EKM58408.1"/>
    </source>
</evidence>
<evidence type="ECO:0000256" key="1">
    <source>
        <dbReference type="ARBA" id="ARBA00005432"/>
    </source>
</evidence>
<dbReference type="HOGENOM" id="CLU_038505_0_4_1"/>
<sequence>MLPALISNSLDWIHTRVSQKVQDALLAILSAGPIPRHVAFIMDGNRRYARRQHRVVAEGHAQGFETLSQVLKTCMRLGVRCVSVYAFAIENFNRSPAEVEALMSLAENKLIEISKHDALLDRYGIRLNALGRRDMLPPNVLAAVEKAESMTRKNNKAVLNICMPFASHDDIVSAVQTSAEKAIENHDSVITEDDVDACISTSVVGSPPIDILVRTSGVKRLSDYMTWQTCETAQIQFSSRYWPDFGLWDFVPILLDYQQKIWSSPA</sequence>
<dbReference type="GeneID" id="18908487"/>
<dbReference type="GO" id="GO:0016020">
    <property type="term" value="C:membrane"/>
    <property type="evidence" value="ECO:0007669"/>
    <property type="project" value="TreeGrafter"/>
</dbReference>
<dbReference type="InterPro" id="IPR001441">
    <property type="entry name" value="UPP_synth-like"/>
</dbReference>
<dbReference type="FunCoup" id="K5W3H2">
    <property type="interactions" value="411"/>
</dbReference>
<proteinExistence type="inferred from homology"/>
<dbReference type="PROSITE" id="PS01066">
    <property type="entry name" value="UPP_SYNTHASE"/>
    <property type="match status" value="1"/>
</dbReference>
<dbReference type="PANTHER" id="PTHR10291">
    <property type="entry name" value="DEHYDRODOLICHYL DIPHOSPHATE SYNTHASE FAMILY MEMBER"/>
    <property type="match status" value="1"/>
</dbReference>
<dbReference type="SUPFAM" id="SSF64005">
    <property type="entry name" value="Undecaprenyl diphosphate synthase"/>
    <property type="match status" value="1"/>
</dbReference>
<dbReference type="CDD" id="cd00475">
    <property type="entry name" value="Cis_IPPS"/>
    <property type="match status" value="1"/>
</dbReference>
<evidence type="ECO:0000256" key="3">
    <source>
        <dbReference type="ARBA" id="ARBA00022842"/>
    </source>
</evidence>
<accession>K5W3H2</accession>
<dbReference type="HAMAP" id="MF_01139">
    <property type="entry name" value="ISPT"/>
    <property type="match status" value="1"/>
</dbReference>
<dbReference type="NCBIfam" id="TIGR00055">
    <property type="entry name" value="uppS"/>
    <property type="match status" value="1"/>
</dbReference>
<protein>
    <recommendedName>
        <fullName evidence="4">Alkyl transferase</fullName>
        <ecNumber evidence="4">2.5.1.-</ecNumber>
    </recommendedName>
</protein>
<keyword evidence="2 4" id="KW-0808">Transferase</keyword>
<dbReference type="RefSeq" id="XP_007393722.1">
    <property type="nucleotide sequence ID" value="XM_007393660.1"/>
</dbReference>
<keyword evidence="3" id="KW-0460">Magnesium</keyword>
<evidence type="ECO:0000256" key="4">
    <source>
        <dbReference type="RuleBase" id="RU363018"/>
    </source>
</evidence>
<evidence type="ECO:0000313" key="6">
    <source>
        <dbReference type="Proteomes" id="UP000008370"/>
    </source>
</evidence>
<reference evidence="5 6" key="1">
    <citation type="journal article" date="2012" name="BMC Genomics">
        <title>Comparative genomics of the white-rot fungi, Phanerochaete carnosa and P. chrysosporium, to elucidate the genetic basis of the distinct wood types they colonize.</title>
        <authorList>
            <person name="Suzuki H."/>
            <person name="MacDonald J."/>
            <person name="Syed K."/>
            <person name="Salamov A."/>
            <person name="Hori C."/>
            <person name="Aerts A."/>
            <person name="Henrissat B."/>
            <person name="Wiebenga A."/>
            <person name="vanKuyk P.A."/>
            <person name="Barry K."/>
            <person name="Lindquist E."/>
            <person name="LaButti K."/>
            <person name="Lapidus A."/>
            <person name="Lucas S."/>
            <person name="Coutinho P."/>
            <person name="Gong Y."/>
            <person name="Samejima M."/>
            <person name="Mahadevan R."/>
            <person name="Abou-Zaid M."/>
            <person name="de Vries R.P."/>
            <person name="Igarashi K."/>
            <person name="Yadav J.S."/>
            <person name="Grigoriev I.V."/>
            <person name="Master E.R."/>
        </authorList>
    </citation>
    <scope>NUCLEOTIDE SEQUENCE [LARGE SCALE GENOMIC DNA]</scope>
    <source>
        <strain evidence="5 6">HHB-10118-sp</strain>
    </source>
</reference>
<dbReference type="InterPro" id="IPR018520">
    <property type="entry name" value="UPP_synth-like_CS"/>
</dbReference>
<dbReference type="Pfam" id="PF01255">
    <property type="entry name" value="Prenyltransf"/>
    <property type="match status" value="1"/>
</dbReference>
<dbReference type="KEGG" id="pco:PHACADRAFT_140311"/>
<dbReference type="Proteomes" id="UP000008370">
    <property type="component" value="Unassembled WGS sequence"/>
</dbReference>
<dbReference type="Gene3D" id="3.40.1180.10">
    <property type="entry name" value="Decaprenyl diphosphate synthase-like"/>
    <property type="match status" value="1"/>
</dbReference>
<name>K5W3H2_PHACS</name>
<comment type="similarity">
    <text evidence="1 4">Belongs to the UPP synthase family.</text>
</comment>
<dbReference type="PANTHER" id="PTHR10291:SF43">
    <property type="entry name" value="DEHYDRODOLICHYL DIPHOSPHATE SYNTHASE COMPLEX SUBUNIT DHDDS"/>
    <property type="match status" value="1"/>
</dbReference>
<dbReference type="STRING" id="650164.K5W3H2"/>
<keyword evidence="6" id="KW-1185">Reference proteome</keyword>
<dbReference type="GO" id="GO:0045547">
    <property type="term" value="F:ditrans,polycis-polyprenyl diphosphate synthase [(2E,6E)-farnesyl diphosphate specific] activity"/>
    <property type="evidence" value="ECO:0007669"/>
    <property type="project" value="TreeGrafter"/>
</dbReference>
<dbReference type="EC" id="2.5.1.-" evidence="4"/>